<feature type="transmembrane region" description="Helical" evidence="8">
    <location>
        <begin position="71"/>
        <end position="94"/>
    </location>
</feature>
<organism evidence="10">
    <name type="scientific">Eremomyces bilateralis CBS 781.70</name>
    <dbReference type="NCBI Taxonomy" id="1392243"/>
    <lineage>
        <taxon>Eukaryota</taxon>
        <taxon>Fungi</taxon>
        <taxon>Dikarya</taxon>
        <taxon>Ascomycota</taxon>
        <taxon>Pezizomycotina</taxon>
        <taxon>Dothideomycetes</taxon>
        <taxon>Dothideomycetes incertae sedis</taxon>
        <taxon>Eremomycetales</taxon>
        <taxon>Eremomycetaceae</taxon>
        <taxon>Eremomyces</taxon>
    </lineage>
</organism>
<dbReference type="Pfam" id="PF00535">
    <property type="entry name" value="Glycos_transf_2"/>
    <property type="match status" value="1"/>
</dbReference>
<dbReference type="Gene3D" id="3.90.550.10">
    <property type="entry name" value="Spore Coat Polysaccharide Biosynthesis Protein SpsA, Chain A"/>
    <property type="match status" value="1"/>
</dbReference>
<evidence type="ECO:0000256" key="2">
    <source>
        <dbReference type="ARBA" id="ARBA00022676"/>
    </source>
</evidence>
<dbReference type="GO" id="GO:0016020">
    <property type="term" value="C:membrane"/>
    <property type="evidence" value="ECO:0007669"/>
    <property type="project" value="UniProtKB-SubCell"/>
</dbReference>
<feature type="transmembrane region" description="Helical" evidence="8">
    <location>
        <begin position="596"/>
        <end position="615"/>
    </location>
</feature>
<feature type="domain" description="Glycosyltransferase 2-like" evidence="9">
    <location>
        <begin position="116"/>
        <end position="292"/>
    </location>
</feature>
<dbReference type="SUPFAM" id="SSF53448">
    <property type="entry name" value="Nucleotide-diphospho-sugar transferases"/>
    <property type="match status" value="1"/>
</dbReference>
<sequence>MASKTDSIPPLHPFLEPPSDDMLSPGDIRRWDAFEKLSSLASPRLCLFLLYFAVRIQSIIVSASYDVSFQTVLYGIFLFIEMSFLLADIIYFLARSKSRPRPPLRLLGDDLPRVDIFLPCCNEAEDIILNTLRAAGGLDYPKDKFRIIVLDDGNSLSLKQAVEGLASMSALPMIRYVARGKVVEIHSKAANLNFGLNFVSRSPEGPAPYIASLDIDMIPEAAWLRSALAVLLEDPRLAMASAPQRFYNIPHSSIIAARYTLEQKVWGVMLDNLGCGICNGSGFVARRQAFDEMGGLNVEPLQDDALVPAFLLAAKGWKTAQLAEDMQFGEQVVTLADIAKQSKKWMMQILCAAAVFRHPAATSMPATKKIQAGFLILHQAVFRIPLMISVGLIPVLLASGLPVMPPSTVALALGFVFYLSQFVEGYFQYTASDEAVPIMEDKRLWVLPYEAAGVMRLLRGKLFGPRSLPRFQATGAQVRETPDPGQMNAFSKIKAFLWDCWGGIHIQYITIVSLSLYLAYHGTSGSLSKLALSTGAPPFALIWVHCVRDAFVPIVHALSAKPQPPLKHFLARDPTTHIAYPSQEAREVPRRSPYRALWSPVTFMLYYLCFIIFVFSHD</sequence>
<keyword evidence="6 8" id="KW-0472">Membrane</keyword>
<reference evidence="12" key="3">
    <citation type="submission" date="2025-04" db="UniProtKB">
        <authorList>
            <consortium name="RefSeq"/>
        </authorList>
    </citation>
    <scope>IDENTIFICATION</scope>
    <source>
        <strain evidence="12">CBS 781.70</strain>
    </source>
</reference>
<dbReference type="AlphaFoldDB" id="A0A6G1FY01"/>
<evidence type="ECO:0000313" key="12">
    <source>
        <dbReference type="RefSeq" id="XP_033532100.1"/>
    </source>
</evidence>
<evidence type="ECO:0000313" key="11">
    <source>
        <dbReference type="Proteomes" id="UP000504638"/>
    </source>
</evidence>
<feature type="transmembrane region" description="Helical" evidence="8">
    <location>
        <begin position="403"/>
        <end position="420"/>
    </location>
</feature>
<accession>A0A6G1FY01</accession>
<keyword evidence="5 8" id="KW-1133">Transmembrane helix</keyword>
<evidence type="ECO:0000256" key="1">
    <source>
        <dbReference type="ARBA" id="ARBA00004141"/>
    </source>
</evidence>
<dbReference type="PANTHER" id="PTHR43867">
    <property type="entry name" value="CELLULOSE SYNTHASE CATALYTIC SUBUNIT A [UDP-FORMING]"/>
    <property type="match status" value="1"/>
</dbReference>
<proteinExistence type="predicted"/>
<dbReference type="GO" id="GO:0016757">
    <property type="term" value="F:glycosyltransferase activity"/>
    <property type="evidence" value="ECO:0007669"/>
    <property type="project" value="UniProtKB-KW"/>
</dbReference>
<feature type="transmembrane region" description="Helical" evidence="8">
    <location>
        <begin position="374"/>
        <end position="397"/>
    </location>
</feature>
<dbReference type="PANTHER" id="PTHR43867:SF2">
    <property type="entry name" value="CELLULOSE SYNTHASE CATALYTIC SUBUNIT A [UDP-FORMING]"/>
    <property type="match status" value="1"/>
</dbReference>
<evidence type="ECO:0000256" key="3">
    <source>
        <dbReference type="ARBA" id="ARBA00022679"/>
    </source>
</evidence>
<protein>
    <recommendedName>
        <fullName evidence="9">Glycosyltransferase 2-like domain-containing protein</fullName>
    </recommendedName>
</protein>
<feature type="transmembrane region" description="Helical" evidence="8">
    <location>
        <begin position="45"/>
        <end position="65"/>
    </location>
</feature>
<keyword evidence="4 8" id="KW-0812">Transmembrane</keyword>
<evidence type="ECO:0000313" key="10">
    <source>
        <dbReference type="EMBL" id="KAF1810469.1"/>
    </source>
</evidence>
<dbReference type="OrthoDB" id="72851at2759"/>
<dbReference type="RefSeq" id="XP_033532100.1">
    <property type="nucleotide sequence ID" value="XM_033682168.1"/>
</dbReference>
<dbReference type="InterPro" id="IPR001173">
    <property type="entry name" value="Glyco_trans_2-like"/>
</dbReference>
<reference evidence="10 12" key="1">
    <citation type="submission" date="2020-01" db="EMBL/GenBank/DDBJ databases">
        <authorList>
            <consortium name="DOE Joint Genome Institute"/>
            <person name="Haridas S."/>
            <person name="Albert R."/>
            <person name="Binder M."/>
            <person name="Bloem J."/>
            <person name="Labutti K."/>
            <person name="Salamov A."/>
            <person name="Andreopoulos B."/>
            <person name="Baker S.E."/>
            <person name="Barry K."/>
            <person name="Bills G."/>
            <person name="Bluhm B.H."/>
            <person name="Cannon C."/>
            <person name="Castanera R."/>
            <person name="Culley D.E."/>
            <person name="Daum C."/>
            <person name="Ezra D."/>
            <person name="Gonzalez J.B."/>
            <person name="Henrissat B."/>
            <person name="Kuo A."/>
            <person name="Liang C."/>
            <person name="Lipzen A."/>
            <person name="Lutzoni F."/>
            <person name="Magnuson J."/>
            <person name="Mondo S."/>
            <person name="Nolan M."/>
            <person name="Ohm R."/>
            <person name="Pangilinan J."/>
            <person name="Park H.-J."/>
            <person name="Ramirez L."/>
            <person name="Alfaro M."/>
            <person name="Sun H."/>
            <person name="Tritt A."/>
            <person name="Yoshinaga Y."/>
            <person name="Zwiers L.-H."/>
            <person name="Turgeon B.G."/>
            <person name="Goodwin S.B."/>
            <person name="Spatafora J.W."/>
            <person name="Crous P.W."/>
            <person name="Grigoriev I.V."/>
        </authorList>
    </citation>
    <scope>NUCLEOTIDE SEQUENCE</scope>
    <source>
        <strain evidence="10 12">CBS 781.70</strain>
    </source>
</reference>
<evidence type="ECO:0000256" key="5">
    <source>
        <dbReference type="ARBA" id="ARBA00022989"/>
    </source>
</evidence>
<keyword evidence="3" id="KW-0808">Transferase</keyword>
<keyword evidence="2" id="KW-0328">Glycosyltransferase</keyword>
<evidence type="ECO:0000256" key="8">
    <source>
        <dbReference type="SAM" id="Phobius"/>
    </source>
</evidence>
<comment type="subcellular location">
    <subcellularLocation>
        <location evidence="1">Membrane</location>
        <topology evidence="1">Multi-pass membrane protein</topology>
    </subcellularLocation>
</comment>
<evidence type="ECO:0000259" key="9">
    <source>
        <dbReference type="Pfam" id="PF00535"/>
    </source>
</evidence>
<dbReference type="EMBL" id="ML975166">
    <property type="protein sequence ID" value="KAF1810469.1"/>
    <property type="molecule type" value="Genomic_DNA"/>
</dbReference>
<reference evidence="12" key="2">
    <citation type="submission" date="2020-04" db="EMBL/GenBank/DDBJ databases">
        <authorList>
            <consortium name="NCBI Genome Project"/>
        </authorList>
    </citation>
    <scope>NUCLEOTIDE SEQUENCE</scope>
    <source>
        <strain evidence="12">CBS 781.70</strain>
    </source>
</reference>
<gene>
    <name evidence="10 12" type="ORF">P152DRAFT_491508</name>
</gene>
<evidence type="ECO:0000256" key="6">
    <source>
        <dbReference type="ARBA" id="ARBA00023136"/>
    </source>
</evidence>
<evidence type="ECO:0000256" key="4">
    <source>
        <dbReference type="ARBA" id="ARBA00022692"/>
    </source>
</evidence>
<evidence type="ECO:0000256" key="7">
    <source>
        <dbReference type="SAM" id="MobiDB-lite"/>
    </source>
</evidence>
<dbReference type="InterPro" id="IPR050321">
    <property type="entry name" value="Glycosyltr_2/OpgH_subfam"/>
</dbReference>
<keyword evidence="11" id="KW-1185">Reference proteome</keyword>
<feature type="region of interest" description="Disordered" evidence="7">
    <location>
        <begin position="1"/>
        <end position="20"/>
    </location>
</feature>
<dbReference type="InterPro" id="IPR029044">
    <property type="entry name" value="Nucleotide-diphossugar_trans"/>
</dbReference>
<dbReference type="Proteomes" id="UP000504638">
    <property type="component" value="Unplaced"/>
</dbReference>
<name>A0A6G1FY01_9PEZI</name>
<dbReference type="GeneID" id="54422738"/>